<keyword evidence="3" id="KW-1185">Reference proteome</keyword>
<dbReference type="AlphaFoldDB" id="A0A5C4T7F5"/>
<reference evidence="2 3" key="1">
    <citation type="submission" date="2019-05" db="EMBL/GenBank/DDBJ databases">
        <title>We sequenced the genome of Paenibacillus hemerocallicola KCTC 33185 for further insight into its adaptation and study the phylogeny of Paenibacillus.</title>
        <authorList>
            <person name="Narsing Rao M.P."/>
        </authorList>
    </citation>
    <scope>NUCLEOTIDE SEQUENCE [LARGE SCALE GENOMIC DNA]</scope>
    <source>
        <strain evidence="2 3">KCTC 33185</strain>
    </source>
</reference>
<dbReference type="GO" id="GO:0016747">
    <property type="term" value="F:acyltransferase activity, transferring groups other than amino-acyl groups"/>
    <property type="evidence" value="ECO:0007669"/>
    <property type="project" value="InterPro"/>
</dbReference>
<dbReference type="InterPro" id="IPR000182">
    <property type="entry name" value="GNAT_dom"/>
</dbReference>
<organism evidence="2 3">
    <name type="scientific">Paenibacillus hemerocallicola</name>
    <dbReference type="NCBI Taxonomy" id="1172614"/>
    <lineage>
        <taxon>Bacteria</taxon>
        <taxon>Bacillati</taxon>
        <taxon>Bacillota</taxon>
        <taxon>Bacilli</taxon>
        <taxon>Bacillales</taxon>
        <taxon>Paenibacillaceae</taxon>
        <taxon>Paenibacillus</taxon>
    </lineage>
</organism>
<dbReference type="OrthoDB" id="9788755at2"/>
<dbReference type="EMBL" id="VDCQ01000028">
    <property type="protein sequence ID" value="TNJ64560.1"/>
    <property type="molecule type" value="Genomic_DNA"/>
</dbReference>
<protein>
    <submittedName>
        <fullName evidence="2">GNAT family N-acetyltransferase</fullName>
    </submittedName>
</protein>
<name>A0A5C4T7F5_9BACL</name>
<dbReference type="InterPro" id="IPR016181">
    <property type="entry name" value="Acyl_CoA_acyltransferase"/>
</dbReference>
<feature type="domain" description="N-acetyltransferase" evidence="1">
    <location>
        <begin position="3"/>
        <end position="151"/>
    </location>
</feature>
<sequence length="180" mass="20728">MSTRIERASVTDAEEILSLQKLAYRSEAEIYNDFSIEPLVQTLEQLQQQFEIHIILKAVVNGAIIGSVRANERDGICYIGKLVVNPNNQNKGIGRILIEAIEGHFPQSRYELFTGSKSEKNIAYEKLGYSVISEFSLTPDFCLVYLEKQRTPFNFRGVLFSYRYFQKSCCPEFECSFRRD</sequence>
<keyword evidence="2" id="KW-0808">Transferase</keyword>
<dbReference type="Pfam" id="PF13673">
    <property type="entry name" value="Acetyltransf_10"/>
    <property type="match status" value="1"/>
</dbReference>
<gene>
    <name evidence="2" type="ORF">FE784_19990</name>
</gene>
<dbReference type="RefSeq" id="WP_139603997.1">
    <property type="nucleotide sequence ID" value="NZ_VDCQ01000028.1"/>
</dbReference>
<proteinExistence type="predicted"/>
<dbReference type="Gene3D" id="3.40.630.30">
    <property type="match status" value="1"/>
</dbReference>
<dbReference type="SUPFAM" id="SSF55729">
    <property type="entry name" value="Acyl-CoA N-acyltransferases (Nat)"/>
    <property type="match status" value="1"/>
</dbReference>
<dbReference type="PROSITE" id="PS51186">
    <property type="entry name" value="GNAT"/>
    <property type="match status" value="1"/>
</dbReference>
<evidence type="ECO:0000313" key="2">
    <source>
        <dbReference type="EMBL" id="TNJ64560.1"/>
    </source>
</evidence>
<accession>A0A5C4T7F5</accession>
<evidence type="ECO:0000313" key="3">
    <source>
        <dbReference type="Proteomes" id="UP000307943"/>
    </source>
</evidence>
<comment type="caution">
    <text evidence="2">The sequence shown here is derived from an EMBL/GenBank/DDBJ whole genome shotgun (WGS) entry which is preliminary data.</text>
</comment>
<dbReference type="Proteomes" id="UP000307943">
    <property type="component" value="Unassembled WGS sequence"/>
</dbReference>
<evidence type="ECO:0000259" key="1">
    <source>
        <dbReference type="PROSITE" id="PS51186"/>
    </source>
</evidence>
<dbReference type="CDD" id="cd04301">
    <property type="entry name" value="NAT_SF"/>
    <property type="match status" value="1"/>
</dbReference>